<evidence type="ECO:0000256" key="7">
    <source>
        <dbReference type="ARBA" id="ARBA00023224"/>
    </source>
</evidence>
<dbReference type="SUPFAM" id="SSF81321">
    <property type="entry name" value="Family A G protein-coupled receptor-like"/>
    <property type="match status" value="1"/>
</dbReference>
<evidence type="ECO:0000256" key="8">
    <source>
        <dbReference type="SAM" id="Phobius"/>
    </source>
</evidence>
<evidence type="ECO:0000256" key="3">
    <source>
        <dbReference type="ARBA" id="ARBA00022606"/>
    </source>
</evidence>
<dbReference type="Proteomes" id="UP000537039">
    <property type="component" value="Unassembled WGS sequence"/>
</dbReference>
<keyword evidence="5 8" id="KW-1133">Transmembrane helix</keyword>
<dbReference type="GO" id="GO:0005886">
    <property type="term" value="C:plasma membrane"/>
    <property type="evidence" value="ECO:0007669"/>
    <property type="project" value="UniProtKB-SubCell"/>
</dbReference>
<feature type="transmembrane region" description="Helical" evidence="8">
    <location>
        <begin position="39"/>
        <end position="58"/>
    </location>
</feature>
<keyword evidence="4 8" id="KW-0812">Transmembrane</keyword>
<proteinExistence type="predicted"/>
<evidence type="ECO:0000256" key="1">
    <source>
        <dbReference type="ARBA" id="ARBA00004651"/>
    </source>
</evidence>
<evidence type="ECO:0000256" key="5">
    <source>
        <dbReference type="ARBA" id="ARBA00022989"/>
    </source>
</evidence>
<keyword evidence="6 8" id="KW-0472">Membrane</keyword>
<dbReference type="AlphaFoldDB" id="A0A7L0ANQ5"/>
<gene>
    <name evidence="9" type="primary">Or11h6</name>
    <name evidence="9" type="ORF">CICMAG_R11570</name>
</gene>
<feature type="transmembrane region" description="Helical" evidence="8">
    <location>
        <begin position="6"/>
        <end position="27"/>
    </location>
</feature>
<sequence length="101" mass="10998">LILSSLVILGTFLSIAMSYIYIVITVLKTPSAEAFSTCVSHLMVLSLCCAAGILIYLSPTARTSLNMNKIVPVVYSVATPMLNPMICSLRNQDMKKALRIM</sequence>
<dbReference type="Pfam" id="PF13853">
    <property type="entry name" value="7tm_4"/>
    <property type="match status" value="1"/>
</dbReference>
<evidence type="ECO:0000256" key="2">
    <source>
        <dbReference type="ARBA" id="ARBA00022475"/>
    </source>
</evidence>
<evidence type="ECO:0000256" key="4">
    <source>
        <dbReference type="ARBA" id="ARBA00022692"/>
    </source>
</evidence>
<evidence type="ECO:0000313" key="10">
    <source>
        <dbReference type="Proteomes" id="UP000537039"/>
    </source>
</evidence>
<dbReference type="GO" id="GO:0004984">
    <property type="term" value="F:olfactory receptor activity"/>
    <property type="evidence" value="ECO:0007669"/>
    <property type="project" value="InterPro"/>
</dbReference>
<accession>A0A7L0ANQ5</accession>
<dbReference type="PRINTS" id="PR00245">
    <property type="entry name" value="OLFACTORYR"/>
</dbReference>
<keyword evidence="3" id="KW-0716">Sensory transduction</keyword>
<comment type="subcellular location">
    <subcellularLocation>
        <location evidence="1">Cell membrane</location>
        <topology evidence="1">Multi-pass membrane protein</topology>
    </subcellularLocation>
</comment>
<evidence type="ECO:0000313" key="9">
    <source>
        <dbReference type="EMBL" id="NXJ36547.1"/>
    </source>
</evidence>
<organism evidence="9 10">
    <name type="scientific">Ciconia maguari</name>
    <dbReference type="NCBI Taxonomy" id="52777"/>
    <lineage>
        <taxon>Eukaryota</taxon>
        <taxon>Metazoa</taxon>
        <taxon>Chordata</taxon>
        <taxon>Craniata</taxon>
        <taxon>Vertebrata</taxon>
        <taxon>Euteleostomi</taxon>
        <taxon>Archelosauria</taxon>
        <taxon>Archosauria</taxon>
        <taxon>Dinosauria</taxon>
        <taxon>Saurischia</taxon>
        <taxon>Theropoda</taxon>
        <taxon>Coelurosauria</taxon>
        <taxon>Aves</taxon>
        <taxon>Neognathae</taxon>
        <taxon>Neoaves</taxon>
        <taxon>Aequornithes</taxon>
        <taxon>Ciconiiformes</taxon>
        <taxon>Ciconiidae</taxon>
        <taxon>Ciconia</taxon>
    </lineage>
</organism>
<keyword evidence="2" id="KW-1003">Cell membrane</keyword>
<reference evidence="9 10" key="1">
    <citation type="submission" date="2019-09" db="EMBL/GenBank/DDBJ databases">
        <title>Bird 10,000 Genomes (B10K) Project - Family phase.</title>
        <authorList>
            <person name="Zhang G."/>
        </authorList>
    </citation>
    <scope>NUCLEOTIDE SEQUENCE [LARGE SCALE GENOMIC DNA]</scope>
    <source>
        <strain evidence="9">B10K-DU-001-47</strain>
        <tissue evidence="9">Muscle</tissue>
    </source>
</reference>
<evidence type="ECO:0000256" key="6">
    <source>
        <dbReference type="ARBA" id="ARBA00023136"/>
    </source>
</evidence>
<feature type="non-terminal residue" evidence="9">
    <location>
        <position position="1"/>
    </location>
</feature>
<protein>
    <submittedName>
        <fullName evidence="9">O11H6 protein</fullName>
    </submittedName>
</protein>
<dbReference type="PANTHER" id="PTHR26453">
    <property type="entry name" value="OLFACTORY RECEPTOR"/>
    <property type="match status" value="1"/>
</dbReference>
<name>A0A7L0ANQ5_9AVES</name>
<keyword evidence="7" id="KW-0807">Transducer</keyword>
<feature type="non-terminal residue" evidence="9">
    <location>
        <position position="101"/>
    </location>
</feature>
<dbReference type="InterPro" id="IPR000725">
    <property type="entry name" value="Olfact_rcpt"/>
</dbReference>
<dbReference type="EMBL" id="VXAE01007757">
    <property type="protein sequence ID" value="NXJ36547.1"/>
    <property type="molecule type" value="Genomic_DNA"/>
</dbReference>
<dbReference type="GO" id="GO:0007186">
    <property type="term" value="P:G protein-coupled receptor signaling pathway"/>
    <property type="evidence" value="ECO:0007669"/>
    <property type="project" value="InterPro"/>
</dbReference>
<comment type="caution">
    <text evidence="9">The sequence shown here is derived from an EMBL/GenBank/DDBJ whole genome shotgun (WGS) entry which is preliminary data.</text>
</comment>
<keyword evidence="10" id="KW-1185">Reference proteome</keyword>
<dbReference type="Gene3D" id="1.20.1070.10">
    <property type="entry name" value="Rhodopsin 7-helix transmembrane proteins"/>
    <property type="match status" value="1"/>
</dbReference>